<sequence length="181" mass="20314">MRYPCGGYPPGPVTKMKAGQVIDVRFYASAMKSNDLKKQPKLSKSTKQFAQARHGGGMCEFSLSYDGGKSYRLIGRYSKTCPDSYYTWPVRIPKNAKSCTKKNQCLFVWTWTAAVVPQFYMNCADIQLSGAKNGVYPPRKGIQVYNIKGHKKKVFPGDGQKHKAGPGPNKKEINNNMNDRF</sequence>
<dbReference type="PANTHER" id="PTHR36182">
    <property type="entry name" value="PROTEIN, PUTATIVE (AFU_ORTHOLOGUE AFUA_6G10930)-RELATED"/>
    <property type="match status" value="1"/>
</dbReference>
<name>A0A9P6FWN2_9FUNG</name>
<keyword evidence="3" id="KW-1185">Reference proteome</keyword>
<evidence type="ECO:0000256" key="1">
    <source>
        <dbReference type="SAM" id="MobiDB-lite"/>
    </source>
</evidence>
<feature type="region of interest" description="Disordered" evidence="1">
    <location>
        <begin position="156"/>
        <end position="181"/>
    </location>
</feature>
<evidence type="ECO:0000313" key="3">
    <source>
        <dbReference type="Proteomes" id="UP000780801"/>
    </source>
</evidence>
<organism evidence="2 3">
    <name type="scientific">Lunasporangiospora selenospora</name>
    <dbReference type="NCBI Taxonomy" id="979761"/>
    <lineage>
        <taxon>Eukaryota</taxon>
        <taxon>Fungi</taxon>
        <taxon>Fungi incertae sedis</taxon>
        <taxon>Mucoromycota</taxon>
        <taxon>Mortierellomycotina</taxon>
        <taxon>Mortierellomycetes</taxon>
        <taxon>Mortierellales</taxon>
        <taxon>Mortierellaceae</taxon>
        <taxon>Lunasporangiospora</taxon>
    </lineage>
</organism>
<dbReference type="EMBL" id="JAABOA010000916">
    <property type="protein sequence ID" value="KAF9582812.1"/>
    <property type="molecule type" value="Genomic_DNA"/>
</dbReference>
<proteinExistence type="predicted"/>
<accession>A0A9P6FWN2</accession>
<feature type="compositionally biased region" description="Basic and acidic residues" evidence="1">
    <location>
        <begin position="169"/>
        <end position="181"/>
    </location>
</feature>
<comment type="caution">
    <text evidence="2">The sequence shown here is derived from an EMBL/GenBank/DDBJ whole genome shotgun (WGS) entry which is preliminary data.</text>
</comment>
<dbReference type="PANTHER" id="PTHR36182:SF1">
    <property type="entry name" value="PROTEIN, PUTATIVE (AFU_ORTHOLOGUE AFUA_6G10930)-RELATED"/>
    <property type="match status" value="1"/>
</dbReference>
<dbReference type="AlphaFoldDB" id="A0A9P6FWN2"/>
<dbReference type="OrthoDB" id="2342176at2759"/>
<reference evidence="2" key="1">
    <citation type="journal article" date="2020" name="Fungal Divers.">
        <title>Resolving the Mortierellaceae phylogeny through synthesis of multi-gene phylogenetics and phylogenomics.</title>
        <authorList>
            <person name="Vandepol N."/>
            <person name="Liber J."/>
            <person name="Desiro A."/>
            <person name="Na H."/>
            <person name="Kennedy M."/>
            <person name="Barry K."/>
            <person name="Grigoriev I.V."/>
            <person name="Miller A.N."/>
            <person name="O'Donnell K."/>
            <person name="Stajich J.E."/>
            <person name="Bonito G."/>
        </authorList>
    </citation>
    <scope>NUCLEOTIDE SEQUENCE</scope>
    <source>
        <strain evidence="2">KOD1015</strain>
    </source>
</reference>
<gene>
    <name evidence="2" type="ORF">BGW38_010728</name>
</gene>
<evidence type="ECO:0000313" key="2">
    <source>
        <dbReference type="EMBL" id="KAF9582812.1"/>
    </source>
</evidence>
<protein>
    <submittedName>
        <fullName evidence="2">Uncharacterized protein</fullName>
    </submittedName>
</protein>
<dbReference type="Proteomes" id="UP000780801">
    <property type="component" value="Unassembled WGS sequence"/>
</dbReference>
<dbReference type="Gene3D" id="2.70.50.70">
    <property type="match status" value="1"/>
</dbReference>